<comment type="caution">
    <text evidence="1">The sequence shown here is derived from an EMBL/GenBank/DDBJ whole genome shotgun (WGS) entry which is preliminary data.</text>
</comment>
<dbReference type="Proteomes" id="UP000070427">
    <property type="component" value="Unassembled WGS sequence"/>
</dbReference>
<dbReference type="EMBL" id="LOED01000038">
    <property type="protein sequence ID" value="KXG74854.1"/>
    <property type="molecule type" value="Genomic_DNA"/>
</dbReference>
<evidence type="ECO:0000313" key="1">
    <source>
        <dbReference type="EMBL" id="KXG74854.1"/>
    </source>
</evidence>
<sequence length="137" mass="14640">MCGQGTICLVFLELGAQGFVGRHGFTLEERLPAPVLDGVPEGSAAIPDYLKYLLLLFIGQDPDNVCSLHTSILAQLTAAFIPTLERVGLSRGGSVTVEIEHGTLPVNCHSLSVKPESPHRFGNVIGNALYDFKAPLL</sequence>
<dbReference type="InParanoid" id="A0A140L2S9"/>
<gene>
    <name evidence="1" type="ORF">AN618_21460</name>
</gene>
<name>A0A140L2S9_9FIRM</name>
<accession>A0A140L2S9</accession>
<proteinExistence type="predicted"/>
<keyword evidence="2" id="KW-1185">Reference proteome</keyword>
<evidence type="ECO:0000313" key="2">
    <source>
        <dbReference type="Proteomes" id="UP000070427"/>
    </source>
</evidence>
<organism evidence="1 2">
    <name type="scientific">Fervidicola ferrireducens</name>
    <dbReference type="NCBI Taxonomy" id="520764"/>
    <lineage>
        <taxon>Bacteria</taxon>
        <taxon>Bacillati</taxon>
        <taxon>Bacillota</taxon>
        <taxon>Clostridia</taxon>
        <taxon>Thermosediminibacterales</taxon>
        <taxon>Thermosediminibacteraceae</taxon>
        <taxon>Fervidicola</taxon>
    </lineage>
</organism>
<reference evidence="1 2" key="1">
    <citation type="submission" date="2015-12" db="EMBL/GenBank/DDBJ databases">
        <title>Draft genome sequnece of Fervidicola ferrireducens strain Y170.</title>
        <authorList>
            <person name="Patel B.K."/>
        </authorList>
    </citation>
    <scope>NUCLEOTIDE SEQUENCE [LARGE SCALE GENOMIC DNA]</scope>
    <source>
        <strain evidence="1 2">Y170</strain>
    </source>
</reference>
<protein>
    <submittedName>
        <fullName evidence="1">Uncharacterized protein</fullName>
    </submittedName>
</protein>
<dbReference type="AlphaFoldDB" id="A0A140L2S9"/>